<dbReference type="PANTHER" id="PTHR28668:SF1">
    <property type="entry name" value="TRANSMEMBRANE PROTEIN 234"/>
    <property type="match status" value="1"/>
</dbReference>
<dbReference type="AlphaFoldDB" id="A0A8E5MHX6"/>
<protein>
    <recommendedName>
        <fullName evidence="9">Integral membrane protein</fullName>
    </recommendedName>
</protein>
<comment type="similarity">
    <text evidence="2">Belongs to the TMEM234 family.</text>
</comment>
<evidence type="ECO:0000313" key="7">
    <source>
        <dbReference type="EMBL" id="QUC20416.1"/>
    </source>
</evidence>
<dbReference type="RefSeq" id="XP_042998089.1">
    <property type="nucleotide sequence ID" value="XM_043142155.1"/>
</dbReference>
<gene>
    <name evidence="7" type="ORF">UV8b_04657</name>
</gene>
<dbReference type="PANTHER" id="PTHR28668">
    <property type="entry name" value="TRANSMEMBRANE PROTEIN 234"/>
    <property type="match status" value="1"/>
</dbReference>
<dbReference type="GO" id="GO:0016020">
    <property type="term" value="C:membrane"/>
    <property type="evidence" value="ECO:0007669"/>
    <property type="project" value="UniProtKB-SubCell"/>
</dbReference>
<dbReference type="Proteomes" id="UP000027002">
    <property type="component" value="Chromosome 4"/>
</dbReference>
<dbReference type="SUPFAM" id="SSF103481">
    <property type="entry name" value="Multidrug resistance efflux transporter EmrE"/>
    <property type="match status" value="1"/>
</dbReference>
<name>A0A8E5MHX6_USTVR</name>
<dbReference type="Pfam" id="PF10639">
    <property type="entry name" value="TMEM234"/>
    <property type="match status" value="1"/>
</dbReference>
<comment type="subcellular location">
    <subcellularLocation>
        <location evidence="1">Membrane</location>
        <topology evidence="1">Multi-pass membrane protein</topology>
    </subcellularLocation>
</comment>
<accession>A0A8E5MHX6</accession>
<organism evidence="7 8">
    <name type="scientific">Ustilaginoidea virens</name>
    <name type="common">Rice false smut fungus</name>
    <name type="synonym">Villosiclava virens</name>
    <dbReference type="NCBI Taxonomy" id="1159556"/>
    <lineage>
        <taxon>Eukaryota</taxon>
        <taxon>Fungi</taxon>
        <taxon>Dikarya</taxon>
        <taxon>Ascomycota</taxon>
        <taxon>Pezizomycotina</taxon>
        <taxon>Sordariomycetes</taxon>
        <taxon>Hypocreomycetidae</taxon>
        <taxon>Hypocreales</taxon>
        <taxon>Clavicipitaceae</taxon>
        <taxon>Ustilaginoidea</taxon>
    </lineage>
</organism>
<dbReference type="GeneID" id="66065435"/>
<keyword evidence="8" id="KW-1185">Reference proteome</keyword>
<dbReference type="OrthoDB" id="43458at2759"/>
<dbReference type="KEGG" id="uvi:66065435"/>
<feature type="transmembrane region" description="Helical" evidence="6">
    <location>
        <begin position="63"/>
        <end position="82"/>
    </location>
</feature>
<dbReference type="InterPro" id="IPR037185">
    <property type="entry name" value="EmrE-like"/>
</dbReference>
<feature type="transmembrane region" description="Helical" evidence="6">
    <location>
        <begin position="114"/>
        <end position="133"/>
    </location>
</feature>
<dbReference type="EMBL" id="CP072756">
    <property type="protein sequence ID" value="QUC20416.1"/>
    <property type="molecule type" value="Genomic_DNA"/>
</dbReference>
<sequence>MAATPPLASCLVGFLLVGLAWGLTTPFIRRAARAHRPPPRAARSRSRCVRGLLSVLALVRSPAYALPLLLNLSGSVWFFLLVGRAELSLTVPIVNTLAFLFTVLGEWYVEGKVVSRGTGAGVVISLVGIALCVQSKA</sequence>
<reference evidence="7" key="1">
    <citation type="submission" date="2020-03" db="EMBL/GenBank/DDBJ databases">
        <title>A mixture of massive structural variations and highly conserved coding sequences in Ustilaginoidea virens genome.</title>
        <authorList>
            <person name="Zhang K."/>
            <person name="Zhao Z."/>
            <person name="Zhang Z."/>
            <person name="Li Y."/>
            <person name="Hsiang T."/>
            <person name="Sun W."/>
        </authorList>
    </citation>
    <scope>NUCLEOTIDE SEQUENCE</scope>
    <source>
        <strain evidence="7">UV-8b</strain>
    </source>
</reference>
<evidence type="ECO:0000256" key="1">
    <source>
        <dbReference type="ARBA" id="ARBA00004141"/>
    </source>
</evidence>
<evidence type="ECO:0000313" key="8">
    <source>
        <dbReference type="Proteomes" id="UP000027002"/>
    </source>
</evidence>
<feature type="transmembrane region" description="Helical" evidence="6">
    <location>
        <begin position="89"/>
        <end position="108"/>
    </location>
</feature>
<evidence type="ECO:0000256" key="6">
    <source>
        <dbReference type="SAM" id="Phobius"/>
    </source>
</evidence>
<evidence type="ECO:0000256" key="4">
    <source>
        <dbReference type="ARBA" id="ARBA00022989"/>
    </source>
</evidence>
<keyword evidence="3 6" id="KW-0812">Transmembrane</keyword>
<evidence type="ECO:0008006" key="9">
    <source>
        <dbReference type="Google" id="ProtNLM"/>
    </source>
</evidence>
<evidence type="ECO:0000256" key="5">
    <source>
        <dbReference type="ARBA" id="ARBA00023136"/>
    </source>
</evidence>
<evidence type="ECO:0000256" key="2">
    <source>
        <dbReference type="ARBA" id="ARBA00005977"/>
    </source>
</evidence>
<keyword evidence="5 6" id="KW-0472">Membrane</keyword>
<dbReference type="InterPro" id="IPR018908">
    <property type="entry name" value="TMEM234"/>
</dbReference>
<evidence type="ECO:0000256" key="3">
    <source>
        <dbReference type="ARBA" id="ARBA00022692"/>
    </source>
</evidence>
<keyword evidence="4 6" id="KW-1133">Transmembrane helix</keyword>
<proteinExistence type="inferred from homology"/>